<proteinExistence type="predicted"/>
<organism evidence="3 4">
    <name type="scientific">Tothia fuscella</name>
    <dbReference type="NCBI Taxonomy" id="1048955"/>
    <lineage>
        <taxon>Eukaryota</taxon>
        <taxon>Fungi</taxon>
        <taxon>Dikarya</taxon>
        <taxon>Ascomycota</taxon>
        <taxon>Pezizomycotina</taxon>
        <taxon>Dothideomycetes</taxon>
        <taxon>Pleosporomycetidae</taxon>
        <taxon>Venturiales</taxon>
        <taxon>Cylindrosympodiaceae</taxon>
        <taxon>Tothia</taxon>
    </lineage>
</organism>
<evidence type="ECO:0000256" key="1">
    <source>
        <dbReference type="SAM" id="MobiDB-lite"/>
    </source>
</evidence>
<name>A0A9P4NG92_9PEZI</name>
<feature type="domain" description="DUF7730" evidence="2">
    <location>
        <begin position="181"/>
        <end position="245"/>
    </location>
</feature>
<dbReference type="AlphaFoldDB" id="A0A9P4NG92"/>
<dbReference type="InterPro" id="IPR056632">
    <property type="entry name" value="DUF7730"/>
</dbReference>
<dbReference type="EMBL" id="MU007109">
    <property type="protein sequence ID" value="KAF2420513.1"/>
    <property type="molecule type" value="Genomic_DNA"/>
</dbReference>
<accession>A0A9P4NG92</accession>
<sequence length="432" mass="50367">MASKHDRPADDGDNESAQEQSVAKRQKRQPRLLFNANKASAALKAITKSNDECSPLLKLPKEIRDVIYGYVLTDRMVHIGYDDKESYDDKKLFHSLCRCKQSEEEVHRIFGESEDQYSAPISFYRHKSCIFSPFEHRDGNFKPRYIQIESRFAFDLLWSFSYQRRLEIPDTSSEDLLPTDTLTTGLLRTCRRVYYEAQPLVYANTFSFRNADTFKQFIDSLMPAQIRMIKSIHLETQLSRRWCTAAWRYALRTGTMKSLSSLRHLQVDVELSWGQHHGHLEAKNDFLSGDMSNSRYIPSLTEFSRCALTTVHVIVSDEEAVKRWTTGSVDQWRWTLEEKRGLAAHFEAAMLEEWSEDRNDEVLAKKHKHAIASKESRLKFWRTRHRETEGQDVYAKARIVQLEEEIRKSEEWHAKRKAGRKVKCAVAEDGGD</sequence>
<dbReference type="PANTHER" id="PTHR38790">
    <property type="entry name" value="2EXR DOMAIN-CONTAINING PROTEIN-RELATED"/>
    <property type="match status" value="1"/>
</dbReference>
<keyword evidence="4" id="KW-1185">Reference proteome</keyword>
<evidence type="ECO:0000313" key="3">
    <source>
        <dbReference type="EMBL" id="KAF2420513.1"/>
    </source>
</evidence>
<dbReference type="OrthoDB" id="5413827at2759"/>
<evidence type="ECO:0000259" key="2">
    <source>
        <dbReference type="Pfam" id="PF24864"/>
    </source>
</evidence>
<dbReference type="Proteomes" id="UP000800235">
    <property type="component" value="Unassembled WGS sequence"/>
</dbReference>
<feature type="region of interest" description="Disordered" evidence="1">
    <location>
        <begin position="1"/>
        <end position="29"/>
    </location>
</feature>
<protein>
    <recommendedName>
        <fullName evidence="2">DUF7730 domain-containing protein</fullName>
    </recommendedName>
</protein>
<dbReference type="Pfam" id="PF24864">
    <property type="entry name" value="DUF7730"/>
    <property type="match status" value="1"/>
</dbReference>
<reference evidence="3" key="1">
    <citation type="journal article" date="2020" name="Stud. Mycol.">
        <title>101 Dothideomycetes genomes: a test case for predicting lifestyles and emergence of pathogens.</title>
        <authorList>
            <person name="Haridas S."/>
            <person name="Albert R."/>
            <person name="Binder M."/>
            <person name="Bloem J."/>
            <person name="Labutti K."/>
            <person name="Salamov A."/>
            <person name="Andreopoulos B."/>
            <person name="Baker S."/>
            <person name="Barry K."/>
            <person name="Bills G."/>
            <person name="Bluhm B."/>
            <person name="Cannon C."/>
            <person name="Castanera R."/>
            <person name="Culley D."/>
            <person name="Daum C."/>
            <person name="Ezra D."/>
            <person name="Gonzalez J."/>
            <person name="Henrissat B."/>
            <person name="Kuo A."/>
            <person name="Liang C."/>
            <person name="Lipzen A."/>
            <person name="Lutzoni F."/>
            <person name="Magnuson J."/>
            <person name="Mondo S."/>
            <person name="Nolan M."/>
            <person name="Ohm R."/>
            <person name="Pangilinan J."/>
            <person name="Park H.-J."/>
            <person name="Ramirez L."/>
            <person name="Alfaro M."/>
            <person name="Sun H."/>
            <person name="Tritt A."/>
            <person name="Yoshinaga Y."/>
            <person name="Zwiers L.-H."/>
            <person name="Turgeon B."/>
            <person name="Goodwin S."/>
            <person name="Spatafora J."/>
            <person name="Crous P."/>
            <person name="Grigoriev I."/>
        </authorList>
    </citation>
    <scope>NUCLEOTIDE SEQUENCE</scope>
    <source>
        <strain evidence="3">CBS 130266</strain>
    </source>
</reference>
<evidence type="ECO:0000313" key="4">
    <source>
        <dbReference type="Proteomes" id="UP000800235"/>
    </source>
</evidence>
<comment type="caution">
    <text evidence="3">The sequence shown here is derived from an EMBL/GenBank/DDBJ whole genome shotgun (WGS) entry which is preliminary data.</text>
</comment>
<feature type="compositionally biased region" description="Basic and acidic residues" evidence="1">
    <location>
        <begin position="1"/>
        <end position="10"/>
    </location>
</feature>
<dbReference type="PANTHER" id="PTHR38790:SF4">
    <property type="entry name" value="2EXR DOMAIN-CONTAINING PROTEIN"/>
    <property type="match status" value="1"/>
</dbReference>
<gene>
    <name evidence="3" type="ORF">EJ08DRAFT_702451</name>
</gene>